<dbReference type="Pfam" id="PF00345">
    <property type="entry name" value="PapD_N"/>
    <property type="match status" value="1"/>
</dbReference>
<sequence length="251" mass="26487">MNTFRMRARVAALAALSTLACLAPAVAAQFSVSITRLHLGAGHPIETVVLSNQEARDVAFEVRALRWTQKADGTWDLAPTQDLVITPLIVKLPADADARVRIATLSPNVATEQAYRLELQELPDSPNAPAGALRMLTTVSLPVFVQPAKAEARMEIAVDTIDAKNATLILHNTGTAYAPPDNATVRVLDAAGRTLHEGKLDTNYVLAGARLPLQATLPAPACSRAATVELAIGKAAPIAATVSPAQRRCAP</sequence>
<evidence type="ECO:0000256" key="1">
    <source>
        <dbReference type="SAM" id="SignalP"/>
    </source>
</evidence>
<protein>
    <submittedName>
        <fullName evidence="3">Fimbria/pilus periplasmic chaperone</fullName>
    </submittedName>
</protein>
<evidence type="ECO:0000313" key="3">
    <source>
        <dbReference type="EMBL" id="MCC8361668.1"/>
    </source>
</evidence>
<dbReference type="EMBL" id="JAJGAK010000001">
    <property type="protein sequence ID" value="MCC8361668.1"/>
    <property type="molecule type" value="Genomic_DNA"/>
</dbReference>
<feature type="domain" description="Pili assembly chaperone N-terminal" evidence="2">
    <location>
        <begin position="30"/>
        <end position="149"/>
    </location>
</feature>
<proteinExistence type="predicted"/>
<dbReference type="InterPro" id="IPR008962">
    <property type="entry name" value="PapD-like_sf"/>
</dbReference>
<evidence type="ECO:0000313" key="4">
    <source>
        <dbReference type="Proteomes" id="UP001165293"/>
    </source>
</evidence>
<keyword evidence="1" id="KW-0732">Signal</keyword>
<dbReference type="InterPro" id="IPR013783">
    <property type="entry name" value="Ig-like_fold"/>
</dbReference>
<organism evidence="3 4">
    <name type="scientific">Noviluteimonas lactosilytica</name>
    <dbReference type="NCBI Taxonomy" id="2888523"/>
    <lineage>
        <taxon>Bacteria</taxon>
        <taxon>Pseudomonadati</taxon>
        <taxon>Pseudomonadota</taxon>
        <taxon>Gammaproteobacteria</taxon>
        <taxon>Lysobacterales</taxon>
        <taxon>Lysobacteraceae</taxon>
        <taxon>Noviluteimonas</taxon>
    </lineage>
</organism>
<feature type="signal peptide" evidence="1">
    <location>
        <begin position="1"/>
        <end position="27"/>
    </location>
</feature>
<feature type="chain" id="PRO_5045286269" evidence="1">
    <location>
        <begin position="28"/>
        <end position="251"/>
    </location>
</feature>
<dbReference type="RefSeq" id="WP_230525322.1">
    <property type="nucleotide sequence ID" value="NZ_JAJGAK010000001.1"/>
</dbReference>
<accession>A0ABS8JDI0</accession>
<evidence type="ECO:0000259" key="2">
    <source>
        <dbReference type="Pfam" id="PF00345"/>
    </source>
</evidence>
<dbReference type="InterPro" id="IPR016147">
    <property type="entry name" value="Pili_assmbl_chaperone_N"/>
</dbReference>
<dbReference type="PANTHER" id="PTHR30251">
    <property type="entry name" value="PILUS ASSEMBLY CHAPERONE"/>
    <property type="match status" value="1"/>
</dbReference>
<keyword evidence="4" id="KW-1185">Reference proteome</keyword>
<gene>
    <name evidence="3" type="ORF">LK996_01030</name>
</gene>
<dbReference type="SUPFAM" id="SSF49354">
    <property type="entry name" value="PapD-like"/>
    <property type="match status" value="1"/>
</dbReference>
<dbReference type="Proteomes" id="UP001165293">
    <property type="component" value="Unassembled WGS sequence"/>
</dbReference>
<comment type="caution">
    <text evidence="3">The sequence shown here is derived from an EMBL/GenBank/DDBJ whole genome shotgun (WGS) entry which is preliminary data.</text>
</comment>
<dbReference type="PANTHER" id="PTHR30251:SF4">
    <property type="entry name" value="SLR1668 PROTEIN"/>
    <property type="match status" value="1"/>
</dbReference>
<dbReference type="InterPro" id="IPR050643">
    <property type="entry name" value="Periplasmic_pilus_chap"/>
</dbReference>
<dbReference type="Gene3D" id="2.60.40.10">
    <property type="entry name" value="Immunoglobulins"/>
    <property type="match status" value="1"/>
</dbReference>
<dbReference type="PROSITE" id="PS51257">
    <property type="entry name" value="PROKAR_LIPOPROTEIN"/>
    <property type="match status" value="1"/>
</dbReference>
<reference evidence="3" key="1">
    <citation type="submission" date="2021-10" db="EMBL/GenBank/DDBJ databases">
        <authorList>
            <person name="Lyu M."/>
            <person name="Wang X."/>
            <person name="Meng X."/>
            <person name="Xu K."/>
        </authorList>
    </citation>
    <scope>NUCLEOTIDE SEQUENCE</scope>
    <source>
        <strain evidence="3">A6</strain>
    </source>
</reference>
<name>A0ABS8JDI0_9GAMM</name>